<keyword evidence="3" id="KW-0687">Ribonucleoprotein</keyword>
<dbReference type="Proteomes" id="UP001150925">
    <property type="component" value="Unassembled WGS sequence"/>
</dbReference>
<comment type="caution">
    <text evidence="6">The sequence shown here is derived from an EMBL/GenBank/DDBJ whole genome shotgun (WGS) entry which is preliminary data.</text>
</comment>
<evidence type="ECO:0000256" key="5">
    <source>
        <dbReference type="SAM" id="MobiDB-lite"/>
    </source>
</evidence>
<protein>
    <recommendedName>
        <fullName evidence="4">Large ribosomal subunit protein bL28m</fullName>
    </recommendedName>
</protein>
<feature type="compositionally biased region" description="Low complexity" evidence="5">
    <location>
        <begin position="115"/>
        <end position="133"/>
    </location>
</feature>
<feature type="region of interest" description="Disordered" evidence="5">
    <location>
        <begin position="113"/>
        <end position="133"/>
    </location>
</feature>
<organism evidence="6 7">
    <name type="scientific">Dispira parvispora</name>
    <dbReference type="NCBI Taxonomy" id="1520584"/>
    <lineage>
        <taxon>Eukaryota</taxon>
        <taxon>Fungi</taxon>
        <taxon>Fungi incertae sedis</taxon>
        <taxon>Zoopagomycota</taxon>
        <taxon>Kickxellomycotina</taxon>
        <taxon>Dimargaritomycetes</taxon>
        <taxon>Dimargaritales</taxon>
        <taxon>Dimargaritaceae</taxon>
        <taxon>Dispira</taxon>
    </lineage>
</organism>
<dbReference type="SUPFAM" id="SSF143800">
    <property type="entry name" value="L28p-like"/>
    <property type="match status" value="1"/>
</dbReference>
<dbReference type="InterPro" id="IPR026569">
    <property type="entry name" value="Ribosomal_bL28"/>
</dbReference>
<dbReference type="EMBL" id="JANBPY010002155">
    <property type="protein sequence ID" value="KAJ1956285.1"/>
    <property type="molecule type" value="Genomic_DNA"/>
</dbReference>
<accession>A0A9W8AQ50</accession>
<keyword evidence="2" id="KW-0689">Ribosomal protein</keyword>
<dbReference type="Pfam" id="PF00830">
    <property type="entry name" value="Ribosomal_L28"/>
    <property type="match status" value="1"/>
</dbReference>
<dbReference type="InterPro" id="IPR034704">
    <property type="entry name" value="Ribosomal_bL28/bL31-like_sf"/>
</dbReference>
<dbReference type="OrthoDB" id="361870at2759"/>
<gene>
    <name evidence="6" type="ORF">IWQ62_005336</name>
</gene>
<comment type="similarity">
    <text evidence="1">Belongs to the bacterial ribosomal protein bL28 family.</text>
</comment>
<dbReference type="AlphaFoldDB" id="A0A9W8AQ50"/>
<dbReference type="GO" id="GO:0003735">
    <property type="term" value="F:structural constituent of ribosome"/>
    <property type="evidence" value="ECO:0007669"/>
    <property type="project" value="InterPro"/>
</dbReference>
<dbReference type="GO" id="GO:0005762">
    <property type="term" value="C:mitochondrial large ribosomal subunit"/>
    <property type="evidence" value="ECO:0007669"/>
    <property type="project" value="TreeGrafter"/>
</dbReference>
<proteinExistence type="inferred from homology"/>
<evidence type="ECO:0000313" key="7">
    <source>
        <dbReference type="Proteomes" id="UP001150925"/>
    </source>
</evidence>
<dbReference type="HAMAP" id="MF_00373">
    <property type="entry name" value="Ribosomal_bL28"/>
    <property type="match status" value="1"/>
</dbReference>
<dbReference type="InterPro" id="IPR037147">
    <property type="entry name" value="Ribosomal_bL28_sf"/>
</dbReference>
<dbReference type="Gene3D" id="2.30.170.40">
    <property type="entry name" value="Ribosomal protein L28/L24"/>
    <property type="match status" value="1"/>
</dbReference>
<dbReference type="FunFam" id="2.30.170.40:FF:000003">
    <property type="entry name" value="54S ribosomal protein L24"/>
    <property type="match status" value="1"/>
</dbReference>
<keyword evidence="7" id="KW-1185">Reference proteome</keyword>
<evidence type="ECO:0000256" key="4">
    <source>
        <dbReference type="ARBA" id="ARBA00035269"/>
    </source>
</evidence>
<sequence length="161" mass="18175">MLSIRKFAHLGRSVPKASLKGLYGGRQVQFGNKVSEWDDRTRRTWKPNVQWARLHSRLLNKSFRIKVTTRILRTVDKKGGLDNYLLYTKNKNIASEFGVDLKNRLKAVLKERGLTQPLSPGTTTTNTQTPVGQTGSAILDEVAKTRPNPFLRDLSNSKARA</sequence>
<evidence type="ECO:0000256" key="1">
    <source>
        <dbReference type="ARBA" id="ARBA00008760"/>
    </source>
</evidence>
<evidence type="ECO:0000313" key="6">
    <source>
        <dbReference type="EMBL" id="KAJ1956285.1"/>
    </source>
</evidence>
<evidence type="ECO:0000256" key="2">
    <source>
        <dbReference type="ARBA" id="ARBA00022980"/>
    </source>
</evidence>
<reference evidence="6" key="1">
    <citation type="submission" date="2022-07" db="EMBL/GenBank/DDBJ databases">
        <title>Phylogenomic reconstructions and comparative analyses of Kickxellomycotina fungi.</title>
        <authorList>
            <person name="Reynolds N.K."/>
            <person name="Stajich J.E."/>
            <person name="Barry K."/>
            <person name="Grigoriev I.V."/>
            <person name="Crous P."/>
            <person name="Smith M.E."/>
        </authorList>
    </citation>
    <scope>NUCLEOTIDE SEQUENCE</scope>
    <source>
        <strain evidence="6">RSA 1196</strain>
    </source>
</reference>
<name>A0A9W8AQ50_9FUNG</name>
<dbReference type="PANTHER" id="PTHR13528:SF2">
    <property type="entry name" value="LARGE RIBOSOMAL SUBUNIT PROTEIN BL28M"/>
    <property type="match status" value="1"/>
</dbReference>
<evidence type="ECO:0000256" key="3">
    <source>
        <dbReference type="ARBA" id="ARBA00023274"/>
    </source>
</evidence>
<dbReference type="PANTHER" id="PTHR13528">
    <property type="entry name" value="39S RIBOSOMAL PROTEIN L28, MITOCHONDRIAL"/>
    <property type="match status" value="1"/>
</dbReference>